<gene>
    <name evidence="2" type="ORF">DM48_1710</name>
    <name evidence="3" type="ORF">NYZ96_21275</name>
</gene>
<name>A0AAP8S7J6_BURGA</name>
<reference evidence="2 4" key="1">
    <citation type="submission" date="2014-04" db="EMBL/GenBank/DDBJ databases">
        <authorList>
            <person name="Bishop-Lilly K.A."/>
            <person name="Broomall S.M."/>
            <person name="Chain P.S."/>
            <person name="Chertkov O."/>
            <person name="Coyne S.R."/>
            <person name="Daligault H.E."/>
            <person name="Davenport K.W."/>
            <person name="Erkkila T."/>
            <person name="Frey K.G."/>
            <person name="Gibbons H.S."/>
            <person name="Gu W."/>
            <person name="Jaissle J."/>
            <person name="Johnson S.L."/>
            <person name="Koroleva G.I."/>
            <person name="Ladner J.T."/>
            <person name="Lo C.-C."/>
            <person name="Minogue T.D."/>
            <person name="Munk C."/>
            <person name="Palacios G.F."/>
            <person name="Redden C.L."/>
            <person name="Rosenzweig C.N."/>
            <person name="Scholz M.B."/>
            <person name="Teshima H."/>
            <person name="Xu Y."/>
        </authorList>
    </citation>
    <scope>NUCLEOTIDE SEQUENCE [LARGE SCALE GENOMIC DNA]</scope>
    <source>
        <strain evidence="4">gladioli</strain>
        <strain evidence="2">Gladioli</strain>
    </source>
</reference>
<proteinExistence type="predicted"/>
<dbReference type="InterPro" id="IPR050312">
    <property type="entry name" value="IolE/XylAMocC-like"/>
</dbReference>
<accession>A0AAP8S7J6</accession>
<organism evidence="2 4">
    <name type="scientific">Burkholderia gladioli</name>
    <name type="common">Pseudomonas marginata</name>
    <name type="synonym">Phytomonas marginata</name>
    <dbReference type="NCBI Taxonomy" id="28095"/>
    <lineage>
        <taxon>Bacteria</taxon>
        <taxon>Pseudomonadati</taxon>
        <taxon>Pseudomonadota</taxon>
        <taxon>Betaproteobacteria</taxon>
        <taxon>Burkholderiales</taxon>
        <taxon>Burkholderiaceae</taxon>
        <taxon>Burkholderia</taxon>
    </lineage>
</organism>
<sequence>MNALKGKLARCAINTATLGHREPLGLTIDRIARAGFGGLAPWRQEVESADVRAIARQIRSLGLSVSGYCRSTYFPAATAAQRAANIDSNRRALADAAELGAACFVMVVGGIPPGHRDLDGARQQVQDGIAMLLDTARQFGVRIAIEPLHPMYAANRSVVNTIAQGLAMCEAIDADNDGHLGLAIDIYHCWWDPSLRESIARAGAARRILAYHVSDWLHDTRDLLLDRGMMGDGVVDLPGFREQVEKAGYAGMVEVEIFSRDHWWKQDPARVLEVCAARLETCC</sequence>
<dbReference type="RefSeq" id="WP_036055600.1">
    <property type="nucleotide sequence ID" value="NZ_CADEVX010000007.1"/>
</dbReference>
<dbReference type="AlphaFoldDB" id="A0AAP8S7J6"/>
<evidence type="ECO:0000313" key="2">
    <source>
        <dbReference type="EMBL" id="KGC15534.1"/>
    </source>
</evidence>
<dbReference type="InterPro" id="IPR013022">
    <property type="entry name" value="Xyl_isomerase-like_TIM-brl"/>
</dbReference>
<dbReference type="PANTHER" id="PTHR12110:SF52">
    <property type="entry name" value="XYLOSE ISOMERASE"/>
    <property type="match status" value="1"/>
</dbReference>
<dbReference type="KEGG" id="bgo:BM43_6054"/>
<reference evidence="3" key="2">
    <citation type="submission" date="2022-09" db="EMBL/GenBank/DDBJ databases">
        <title>Genomic of Burkholderia gladioli.</title>
        <authorList>
            <person name="Wu H."/>
        </authorList>
    </citation>
    <scope>NUCLEOTIDE SEQUENCE</scope>
    <source>
        <strain evidence="3">ZN-S4</strain>
    </source>
</reference>
<dbReference type="SUPFAM" id="SSF51658">
    <property type="entry name" value="Xylose isomerase-like"/>
    <property type="match status" value="1"/>
</dbReference>
<dbReference type="Gene3D" id="3.20.20.150">
    <property type="entry name" value="Divalent-metal-dependent TIM barrel enzymes"/>
    <property type="match status" value="1"/>
</dbReference>
<keyword evidence="2" id="KW-0413">Isomerase</keyword>
<dbReference type="Pfam" id="PF01261">
    <property type="entry name" value="AP_endonuc_2"/>
    <property type="match status" value="1"/>
</dbReference>
<dbReference type="EMBL" id="JPGG01000016">
    <property type="protein sequence ID" value="KGC15534.1"/>
    <property type="molecule type" value="Genomic_DNA"/>
</dbReference>
<dbReference type="Proteomes" id="UP000029590">
    <property type="component" value="Unassembled WGS sequence"/>
</dbReference>
<dbReference type="PANTHER" id="PTHR12110">
    <property type="entry name" value="HYDROXYPYRUVATE ISOMERASE"/>
    <property type="match status" value="1"/>
</dbReference>
<evidence type="ECO:0000259" key="1">
    <source>
        <dbReference type="Pfam" id="PF01261"/>
    </source>
</evidence>
<dbReference type="EMBL" id="CP104215">
    <property type="protein sequence ID" value="UWX74067.1"/>
    <property type="molecule type" value="Genomic_DNA"/>
</dbReference>
<dbReference type="GO" id="GO:0016853">
    <property type="term" value="F:isomerase activity"/>
    <property type="evidence" value="ECO:0007669"/>
    <property type="project" value="UniProtKB-KW"/>
</dbReference>
<dbReference type="Proteomes" id="UP001059745">
    <property type="component" value="Chromosome 2"/>
</dbReference>
<protein>
    <submittedName>
        <fullName evidence="3">Sugar phosphate isomerase/epimerase</fullName>
    </submittedName>
    <submittedName>
        <fullName evidence="2">Xylose isomerase-like TIM barrel family protein</fullName>
    </submittedName>
</protein>
<feature type="domain" description="Xylose isomerase-like TIM barrel" evidence="1">
    <location>
        <begin position="28"/>
        <end position="269"/>
    </location>
</feature>
<dbReference type="InterPro" id="IPR036237">
    <property type="entry name" value="Xyl_isomerase-like_sf"/>
</dbReference>
<evidence type="ECO:0000313" key="4">
    <source>
        <dbReference type="Proteomes" id="UP000029590"/>
    </source>
</evidence>
<evidence type="ECO:0000313" key="3">
    <source>
        <dbReference type="EMBL" id="UWX74067.1"/>
    </source>
</evidence>